<dbReference type="OrthoDB" id="3341310at2759"/>
<dbReference type="SUPFAM" id="SSF56281">
    <property type="entry name" value="Metallo-hydrolase/oxidoreductase"/>
    <property type="match status" value="1"/>
</dbReference>
<dbReference type="Proteomes" id="UP000807353">
    <property type="component" value="Unassembled WGS sequence"/>
</dbReference>
<gene>
    <name evidence="2" type="ORF">BDZ94DRAFT_1247266</name>
</gene>
<dbReference type="CDD" id="cd06262">
    <property type="entry name" value="metallo-hydrolase-like_MBL-fold"/>
    <property type="match status" value="1"/>
</dbReference>
<accession>A0A9P5YGD3</accession>
<keyword evidence="3" id="KW-1185">Reference proteome</keyword>
<sequence>MIETGLVRKPTEKHPTAFQATQLTPTTFLIKEYDDIYSEHPFIYVKIVAQANLVVVIDTGCGGASSNSNIHDIGLREFIEMVDIDVNDGKPLNREGKMNYTVVITHCHYDHILGVEQFSDSTILASSRDFPFLLPSALPDSSLCKGMGIHTPSYISTLVPHLYSIPECAVLILHTPGHTPDEVAIYDSAEKMLYVGDSVYEDEDIIISNQGSITEWLASITVLISLVNAENQKQDSGVIREVLINAGHCTAGKPALEVLKAGKAFMLDVINRKEPIRKRAVIWGEENVYYRQERGRFSLRCPARLVLGTA</sequence>
<dbReference type="SMART" id="SM00849">
    <property type="entry name" value="Lactamase_B"/>
    <property type="match status" value="1"/>
</dbReference>
<organism evidence="2 3">
    <name type="scientific">Collybia nuda</name>
    <dbReference type="NCBI Taxonomy" id="64659"/>
    <lineage>
        <taxon>Eukaryota</taxon>
        <taxon>Fungi</taxon>
        <taxon>Dikarya</taxon>
        <taxon>Basidiomycota</taxon>
        <taxon>Agaricomycotina</taxon>
        <taxon>Agaricomycetes</taxon>
        <taxon>Agaricomycetidae</taxon>
        <taxon>Agaricales</taxon>
        <taxon>Tricholomatineae</taxon>
        <taxon>Clitocybaceae</taxon>
        <taxon>Collybia</taxon>
    </lineage>
</organism>
<dbReference type="PANTHER" id="PTHR42951:SF4">
    <property type="entry name" value="ACYL-COENZYME A THIOESTERASE MBLAC2"/>
    <property type="match status" value="1"/>
</dbReference>
<evidence type="ECO:0000313" key="2">
    <source>
        <dbReference type="EMBL" id="KAF9468134.1"/>
    </source>
</evidence>
<dbReference type="AlphaFoldDB" id="A0A9P5YGD3"/>
<evidence type="ECO:0000259" key="1">
    <source>
        <dbReference type="SMART" id="SM00849"/>
    </source>
</evidence>
<dbReference type="InterPro" id="IPR050855">
    <property type="entry name" value="NDM-1-like"/>
</dbReference>
<protein>
    <submittedName>
        <fullName evidence="2">Beta-lactamase-like protein</fullName>
    </submittedName>
</protein>
<feature type="domain" description="Metallo-beta-lactamase" evidence="1">
    <location>
        <begin position="42"/>
        <end position="248"/>
    </location>
</feature>
<evidence type="ECO:0000313" key="3">
    <source>
        <dbReference type="Proteomes" id="UP000807353"/>
    </source>
</evidence>
<dbReference type="Gene3D" id="3.60.15.10">
    <property type="entry name" value="Ribonuclease Z/Hydroxyacylglutathione hydrolase-like"/>
    <property type="match status" value="1"/>
</dbReference>
<dbReference type="PANTHER" id="PTHR42951">
    <property type="entry name" value="METALLO-BETA-LACTAMASE DOMAIN-CONTAINING"/>
    <property type="match status" value="1"/>
</dbReference>
<name>A0A9P5YGD3_9AGAR</name>
<comment type="caution">
    <text evidence="2">The sequence shown here is derived from an EMBL/GenBank/DDBJ whole genome shotgun (WGS) entry which is preliminary data.</text>
</comment>
<reference evidence="2" key="1">
    <citation type="submission" date="2020-11" db="EMBL/GenBank/DDBJ databases">
        <authorList>
            <consortium name="DOE Joint Genome Institute"/>
            <person name="Ahrendt S."/>
            <person name="Riley R."/>
            <person name="Andreopoulos W."/>
            <person name="Labutti K."/>
            <person name="Pangilinan J."/>
            <person name="Ruiz-Duenas F.J."/>
            <person name="Barrasa J.M."/>
            <person name="Sanchez-Garcia M."/>
            <person name="Camarero S."/>
            <person name="Miyauchi S."/>
            <person name="Serrano A."/>
            <person name="Linde D."/>
            <person name="Babiker R."/>
            <person name="Drula E."/>
            <person name="Ayuso-Fernandez I."/>
            <person name="Pacheco R."/>
            <person name="Padilla G."/>
            <person name="Ferreira P."/>
            <person name="Barriuso J."/>
            <person name="Kellner H."/>
            <person name="Castanera R."/>
            <person name="Alfaro M."/>
            <person name="Ramirez L."/>
            <person name="Pisabarro A.G."/>
            <person name="Kuo A."/>
            <person name="Tritt A."/>
            <person name="Lipzen A."/>
            <person name="He G."/>
            <person name="Yan M."/>
            <person name="Ng V."/>
            <person name="Cullen D."/>
            <person name="Martin F."/>
            <person name="Rosso M.-N."/>
            <person name="Henrissat B."/>
            <person name="Hibbett D."/>
            <person name="Martinez A.T."/>
            <person name="Grigoriev I.V."/>
        </authorList>
    </citation>
    <scope>NUCLEOTIDE SEQUENCE</scope>
    <source>
        <strain evidence="2">CBS 247.69</strain>
    </source>
</reference>
<dbReference type="EMBL" id="MU150234">
    <property type="protein sequence ID" value="KAF9468134.1"/>
    <property type="molecule type" value="Genomic_DNA"/>
</dbReference>
<dbReference type="Pfam" id="PF00753">
    <property type="entry name" value="Lactamase_B"/>
    <property type="match status" value="1"/>
</dbReference>
<dbReference type="InterPro" id="IPR036866">
    <property type="entry name" value="RibonucZ/Hydroxyglut_hydro"/>
</dbReference>
<dbReference type="InterPro" id="IPR001279">
    <property type="entry name" value="Metallo-B-lactamas"/>
</dbReference>
<proteinExistence type="predicted"/>